<reference evidence="2" key="1">
    <citation type="journal article" date="2021" name="bioRxiv">
        <title>Whole Genome Assembly and Annotation of Northern Wild Rice, Zizania palustris L., Supports a Whole Genome Duplication in the Zizania Genus.</title>
        <authorList>
            <person name="Haas M."/>
            <person name="Kono T."/>
            <person name="Macchietto M."/>
            <person name="Millas R."/>
            <person name="McGilp L."/>
            <person name="Shao M."/>
            <person name="Duquette J."/>
            <person name="Hirsch C.N."/>
            <person name="Kimball J."/>
        </authorList>
    </citation>
    <scope>NUCLEOTIDE SEQUENCE</scope>
    <source>
        <tissue evidence="2">Fresh leaf tissue</tissue>
    </source>
</reference>
<organism evidence="2 3">
    <name type="scientific">Zizania palustris</name>
    <name type="common">Northern wild rice</name>
    <dbReference type="NCBI Taxonomy" id="103762"/>
    <lineage>
        <taxon>Eukaryota</taxon>
        <taxon>Viridiplantae</taxon>
        <taxon>Streptophyta</taxon>
        <taxon>Embryophyta</taxon>
        <taxon>Tracheophyta</taxon>
        <taxon>Spermatophyta</taxon>
        <taxon>Magnoliopsida</taxon>
        <taxon>Liliopsida</taxon>
        <taxon>Poales</taxon>
        <taxon>Poaceae</taxon>
        <taxon>BOP clade</taxon>
        <taxon>Oryzoideae</taxon>
        <taxon>Oryzeae</taxon>
        <taxon>Zizaniinae</taxon>
        <taxon>Zizania</taxon>
    </lineage>
</organism>
<gene>
    <name evidence="2" type="ORF">GUJ93_ZPchr0013g35410</name>
</gene>
<sequence length="120" mass="12821">MERQLSSHKRWRRRKEARTQEGGNGVRSGGIRSQPQDARQCEVPRTREILPHETQKKARLVDGDGGGQGQRVEIWLVTWLAAARTRSHELAGGGWRPGGAEGGGASVMAAGPGTTGGTVG</sequence>
<proteinExistence type="predicted"/>
<feature type="compositionally biased region" description="Basic and acidic residues" evidence="1">
    <location>
        <begin position="39"/>
        <end position="62"/>
    </location>
</feature>
<name>A0A8J6BX41_ZIZPA</name>
<evidence type="ECO:0000313" key="2">
    <source>
        <dbReference type="EMBL" id="KAG8098009.1"/>
    </source>
</evidence>
<dbReference type="EMBL" id="JAAALK010000079">
    <property type="protein sequence ID" value="KAG8098009.1"/>
    <property type="molecule type" value="Genomic_DNA"/>
</dbReference>
<dbReference type="Proteomes" id="UP000729402">
    <property type="component" value="Unassembled WGS sequence"/>
</dbReference>
<feature type="region of interest" description="Disordered" evidence="1">
    <location>
        <begin position="1"/>
        <end position="67"/>
    </location>
</feature>
<reference evidence="2" key="2">
    <citation type="submission" date="2021-02" db="EMBL/GenBank/DDBJ databases">
        <authorList>
            <person name="Kimball J.A."/>
            <person name="Haas M.W."/>
            <person name="Macchietto M."/>
            <person name="Kono T."/>
            <person name="Duquette J."/>
            <person name="Shao M."/>
        </authorList>
    </citation>
    <scope>NUCLEOTIDE SEQUENCE</scope>
    <source>
        <tissue evidence="2">Fresh leaf tissue</tissue>
    </source>
</reference>
<keyword evidence="3" id="KW-1185">Reference proteome</keyword>
<accession>A0A8J6BX41</accession>
<dbReference type="AlphaFoldDB" id="A0A8J6BX41"/>
<feature type="compositionally biased region" description="Basic residues" evidence="1">
    <location>
        <begin position="1"/>
        <end position="16"/>
    </location>
</feature>
<protein>
    <submittedName>
        <fullName evidence="2">Uncharacterized protein</fullName>
    </submittedName>
</protein>
<feature type="compositionally biased region" description="Gly residues" evidence="1">
    <location>
        <begin position="91"/>
        <end position="105"/>
    </location>
</feature>
<comment type="caution">
    <text evidence="2">The sequence shown here is derived from an EMBL/GenBank/DDBJ whole genome shotgun (WGS) entry which is preliminary data.</text>
</comment>
<feature type="region of interest" description="Disordered" evidence="1">
    <location>
        <begin position="90"/>
        <end position="120"/>
    </location>
</feature>
<evidence type="ECO:0000256" key="1">
    <source>
        <dbReference type="SAM" id="MobiDB-lite"/>
    </source>
</evidence>
<evidence type="ECO:0000313" key="3">
    <source>
        <dbReference type="Proteomes" id="UP000729402"/>
    </source>
</evidence>